<dbReference type="EMBL" id="JABMOJ010000327">
    <property type="protein sequence ID" value="NQV65451.1"/>
    <property type="molecule type" value="Genomic_DNA"/>
</dbReference>
<dbReference type="PROSITE" id="PS51257">
    <property type="entry name" value="PROKAR_LIPOPROTEIN"/>
    <property type="match status" value="1"/>
</dbReference>
<sequence length="71" mass="7185">MKNITLTFATLALLAALLAGCGGSAEVAEPVTKPVSNPLAVQQQAMRDAAAVQAIINKDAAGKQKALSIIP</sequence>
<feature type="chain" id="PRO_5038007156" evidence="1">
    <location>
        <begin position="28"/>
        <end position="71"/>
    </location>
</feature>
<evidence type="ECO:0000313" key="3">
    <source>
        <dbReference type="Proteomes" id="UP000754644"/>
    </source>
</evidence>
<keyword evidence="1" id="KW-0732">Signal</keyword>
<dbReference type="AlphaFoldDB" id="A0A972VXR8"/>
<gene>
    <name evidence="2" type="ORF">HQ497_08800</name>
</gene>
<evidence type="ECO:0000313" key="2">
    <source>
        <dbReference type="EMBL" id="NQV65451.1"/>
    </source>
</evidence>
<name>A0A972VXR8_9GAMM</name>
<organism evidence="2 3">
    <name type="scientific">SAR86 cluster bacterium</name>
    <dbReference type="NCBI Taxonomy" id="2030880"/>
    <lineage>
        <taxon>Bacteria</taxon>
        <taxon>Pseudomonadati</taxon>
        <taxon>Pseudomonadota</taxon>
        <taxon>Gammaproteobacteria</taxon>
        <taxon>SAR86 cluster</taxon>
    </lineage>
</organism>
<accession>A0A972VXR8</accession>
<protein>
    <submittedName>
        <fullName evidence="2">Uncharacterized protein</fullName>
    </submittedName>
</protein>
<feature type="signal peptide" evidence="1">
    <location>
        <begin position="1"/>
        <end position="27"/>
    </location>
</feature>
<comment type="caution">
    <text evidence="2">The sequence shown here is derived from an EMBL/GenBank/DDBJ whole genome shotgun (WGS) entry which is preliminary data.</text>
</comment>
<proteinExistence type="predicted"/>
<evidence type="ECO:0000256" key="1">
    <source>
        <dbReference type="SAM" id="SignalP"/>
    </source>
</evidence>
<reference evidence="2" key="1">
    <citation type="submission" date="2020-05" db="EMBL/GenBank/DDBJ databases">
        <title>Sulfur intermediates as new biogeochemical hubs in an aquatic model microbial ecosystem.</title>
        <authorList>
            <person name="Vigneron A."/>
        </authorList>
    </citation>
    <scope>NUCLEOTIDE SEQUENCE</scope>
    <source>
        <strain evidence="2">Bin.250</strain>
    </source>
</reference>
<dbReference type="Proteomes" id="UP000754644">
    <property type="component" value="Unassembled WGS sequence"/>
</dbReference>